<evidence type="ECO:0000256" key="11">
    <source>
        <dbReference type="RuleBase" id="RU361267"/>
    </source>
</evidence>
<evidence type="ECO:0000256" key="8">
    <source>
        <dbReference type="ARBA" id="ARBA00022679"/>
    </source>
</evidence>
<comment type="domain">
    <text evidence="11">The HXXXXD motif is essential for acyltransferase activity and may constitute the binding site for the phosphate moiety of the glycerol-3-phosphate.</text>
</comment>
<evidence type="ECO:0000256" key="12">
    <source>
        <dbReference type="SAM" id="Phobius"/>
    </source>
</evidence>
<evidence type="ECO:0000313" key="14">
    <source>
        <dbReference type="EMBL" id="QEN05844.1"/>
    </source>
</evidence>
<name>A0A5C1QGU5_9SPIO</name>
<dbReference type="SUPFAM" id="SSF69593">
    <property type="entry name" value="Glycerol-3-phosphate (1)-acyltransferase"/>
    <property type="match status" value="1"/>
</dbReference>
<keyword evidence="7 11" id="KW-0444">Lipid biosynthesis</keyword>
<gene>
    <name evidence="14" type="ORF">EW093_14420</name>
</gene>
<dbReference type="KEGG" id="sper:EW093_14420"/>
<evidence type="ECO:0000256" key="3">
    <source>
        <dbReference type="ARBA" id="ARBA00005189"/>
    </source>
</evidence>
<comment type="similarity">
    <text evidence="4 11">Belongs to the 1-acyl-sn-glycerol-3-phosphate acyltransferase family.</text>
</comment>
<dbReference type="Pfam" id="PF01553">
    <property type="entry name" value="Acyltransferase"/>
    <property type="match status" value="1"/>
</dbReference>
<dbReference type="InterPro" id="IPR002123">
    <property type="entry name" value="Plipid/glycerol_acylTrfase"/>
</dbReference>
<keyword evidence="12" id="KW-1133">Transmembrane helix</keyword>
<dbReference type="GO" id="GO:0006654">
    <property type="term" value="P:phosphatidic acid biosynthetic process"/>
    <property type="evidence" value="ECO:0007669"/>
    <property type="project" value="TreeGrafter"/>
</dbReference>
<feature type="domain" description="Phospholipid/glycerol acyltransferase" evidence="13">
    <location>
        <begin position="78"/>
        <end position="192"/>
    </location>
</feature>
<keyword evidence="12" id="KW-0812">Transmembrane</keyword>
<keyword evidence="11" id="KW-0594">Phospholipid biosynthesis</keyword>
<dbReference type="RefSeq" id="WP_149569078.1">
    <property type="nucleotide sequence ID" value="NZ_CP035807.1"/>
</dbReference>
<protein>
    <recommendedName>
        <fullName evidence="6 11">1-acyl-sn-glycerol-3-phosphate acyltransferase</fullName>
        <ecNumber evidence="5 11">2.3.1.51</ecNumber>
    </recommendedName>
</protein>
<comment type="pathway">
    <text evidence="3">Lipid metabolism.</text>
</comment>
<organism evidence="14 15">
    <name type="scientific">Thiospirochaeta perfilievii</name>
    <dbReference type="NCBI Taxonomy" id="252967"/>
    <lineage>
        <taxon>Bacteria</taxon>
        <taxon>Pseudomonadati</taxon>
        <taxon>Spirochaetota</taxon>
        <taxon>Spirochaetia</taxon>
        <taxon>Spirochaetales</taxon>
        <taxon>Spirochaetaceae</taxon>
        <taxon>Thiospirochaeta</taxon>
    </lineage>
</organism>
<dbReference type="OrthoDB" id="9803035at2"/>
<keyword evidence="11" id="KW-1208">Phospholipid metabolism</keyword>
<feature type="transmembrane region" description="Helical" evidence="12">
    <location>
        <begin position="12"/>
        <end position="33"/>
    </location>
</feature>
<dbReference type="NCBIfam" id="TIGR00530">
    <property type="entry name" value="AGP_acyltrn"/>
    <property type="match status" value="1"/>
</dbReference>
<accession>A0A5C1QGU5</accession>
<evidence type="ECO:0000256" key="2">
    <source>
        <dbReference type="ARBA" id="ARBA00004728"/>
    </source>
</evidence>
<dbReference type="PANTHER" id="PTHR10434">
    <property type="entry name" value="1-ACYL-SN-GLYCEROL-3-PHOSPHATE ACYLTRANSFERASE"/>
    <property type="match status" value="1"/>
</dbReference>
<evidence type="ECO:0000256" key="7">
    <source>
        <dbReference type="ARBA" id="ARBA00022516"/>
    </source>
</evidence>
<dbReference type="InterPro" id="IPR004552">
    <property type="entry name" value="AGP_acyltrans"/>
</dbReference>
<proteinExistence type="inferred from homology"/>
<keyword evidence="12" id="KW-0472">Membrane</keyword>
<reference evidence="14 15" key="2">
    <citation type="submission" date="2019-09" db="EMBL/GenBank/DDBJ databases">
        <title>Complete Genome Sequence and Methylome Analysis of free living Spirochaetas.</title>
        <authorList>
            <person name="Leshcheva N."/>
            <person name="Mikheeva N."/>
        </authorList>
    </citation>
    <scope>NUCLEOTIDE SEQUENCE [LARGE SCALE GENOMIC DNA]</scope>
    <source>
        <strain evidence="14 15">P</strain>
    </source>
</reference>
<dbReference type="EC" id="2.3.1.51" evidence="5 11"/>
<evidence type="ECO:0000256" key="9">
    <source>
        <dbReference type="ARBA" id="ARBA00023098"/>
    </source>
</evidence>
<evidence type="ECO:0000256" key="5">
    <source>
        <dbReference type="ARBA" id="ARBA00013211"/>
    </source>
</evidence>
<evidence type="ECO:0000256" key="10">
    <source>
        <dbReference type="ARBA" id="ARBA00023315"/>
    </source>
</evidence>
<evidence type="ECO:0000256" key="1">
    <source>
        <dbReference type="ARBA" id="ARBA00001141"/>
    </source>
</evidence>
<sequence length="245" mass="28651">MIIFHFLLTIYYYLSQLILFTLTTPIAFIIWIISTPFDRQRRINHRISCFVGQMVMALNPYWNTKAYGLDKIDYKKNYVIASNHQSLSDIVMLTYLKPLQFKYVSKKELVYIPFIGWIMGMSSYILLNRKDPKSQFKMMRTSEKHLNNNMSIAIFPEGTRSKDGQLLRFKDGASLLSKTTNRPILPICMVGNDNSMPSEGFVWNKRVNMKIFVLDPIFPENYEKTKDITNAVKDAISKKLEEERS</sequence>
<dbReference type="SMART" id="SM00563">
    <property type="entry name" value="PlsC"/>
    <property type="match status" value="1"/>
</dbReference>
<evidence type="ECO:0000256" key="4">
    <source>
        <dbReference type="ARBA" id="ARBA00008655"/>
    </source>
</evidence>
<keyword evidence="8 11" id="KW-0808">Transferase</keyword>
<dbReference type="AlphaFoldDB" id="A0A5C1QGU5"/>
<feature type="transmembrane region" description="Helical" evidence="12">
    <location>
        <begin position="109"/>
        <end position="127"/>
    </location>
</feature>
<dbReference type="PANTHER" id="PTHR10434:SF64">
    <property type="entry name" value="1-ACYL-SN-GLYCEROL-3-PHOSPHATE ACYLTRANSFERASE-RELATED"/>
    <property type="match status" value="1"/>
</dbReference>
<evidence type="ECO:0000259" key="13">
    <source>
        <dbReference type="SMART" id="SM00563"/>
    </source>
</evidence>
<dbReference type="EMBL" id="CP035807">
    <property type="protein sequence ID" value="QEN05844.1"/>
    <property type="molecule type" value="Genomic_DNA"/>
</dbReference>
<dbReference type="CDD" id="cd07989">
    <property type="entry name" value="LPLAT_AGPAT-like"/>
    <property type="match status" value="1"/>
</dbReference>
<evidence type="ECO:0000313" key="15">
    <source>
        <dbReference type="Proteomes" id="UP000323824"/>
    </source>
</evidence>
<dbReference type="GO" id="GO:0003841">
    <property type="term" value="F:1-acylglycerol-3-phosphate O-acyltransferase activity"/>
    <property type="evidence" value="ECO:0007669"/>
    <property type="project" value="UniProtKB-UniRule"/>
</dbReference>
<evidence type="ECO:0000256" key="6">
    <source>
        <dbReference type="ARBA" id="ARBA00016139"/>
    </source>
</evidence>
<reference evidence="14 15" key="1">
    <citation type="submission" date="2019-02" db="EMBL/GenBank/DDBJ databases">
        <authorList>
            <person name="Fomenkov A."/>
            <person name="Dubinina G."/>
            <person name="Grabovich M."/>
            <person name="Vincze T."/>
            <person name="Roberts R.J."/>
        </authorList>
    </citation>
    <scope>NUCLEOTIDE SEQUENCE [LARGE SCALE GENOMIC DNA]</scope>
    <source>
        <strain evidence="14 15">P</strain>
    </source>
</reference>
<dbReference type="Proteomes" id="UP000323824">
    <property type="component" value="Chromosome"/>
</dbReference>
<comment type="pathway">
    <text evidence="2">Phospholipid metabolism; CDP-diacylglycerol biosynthesis; CDP-diacylglycerol from sn-glycerol 3-phosphate: step 2/3.</text>
</comment>
<keyword evidence="15" id="KW-1185">Reference proteome</keyword>
<keyword evidence="10 11" id="KW-0012">Acyltransferase</keyword>
<keyword evidence="9 11" id="KW-0443">Lipid metabolism</keyword>
<dbReference type="GO" id="GO:0016020">
    <property type="term" value="C:membrane"/>
    <property type="evidence" value="ECO:0007669"/>
    <property type="project" value="InterPro"/>
</dbReference>
<comment type="catalytic activity">
    <reaction evidence="1 11">
        <text>a 1-acyl-sn-glycero-3-phosphate + an acyl-CoA = a 1,2-diacyl-sn-glycero-3-phosphate + CoA</text>
        <dbReference type="Rhea" id="RHEA:19709"/>
        <dbReference type="ChEBI" id="CHEBI:57287"/>
        <dbReference type="ChEBI" id="CHEBI:57970"/>
        <dbReference type="ChEBI" id="CHEBI:58342"/>
        <dbReference type="ChEBI" id="CHEBI:58608"/>
        <dbReference type="EC" id="2.3.1.51"/>
    </reaction>
</comment>